<dbReference type="InterPro" id="IPR024961">
    <property type="entry name" value="T2SS_GspC_N"/>
</dbReference>
<feature type="region of interest" description="Disordered" evidence="9">
    <location>
        <begin position="165"/>
        <end position="216"/>
    </location>
</feature>
<evidence type="ECO:0000259" key="10">
    <source>
        <dbReference type="Pfam" id="PF11356"/>
    </source>
</evidence>
<feature type="compositionally biased region" description="Basic and acidic residues" evidence="9">
    <location>
        <begin position="198"/>
        <end position="210"/>
    </location>
</feature>
<protein>
    <recommendedName>
        <fullName evidence="10">Type II secretion system protein GspC N-terminal domain-containing protein</fullName>
    </recommendedName>
</protein>
<evidence type="ECO:0000256" key="4">
    <source>
        <dbReference type="ARBA" id="ARBA00022519"/>
    </source>
</evidence>
<keyword evidence="12" id="KW-1185">Reference proteome</keyword>
<evidence type="ECO:0000256" key="3">
    <source>
        <dbReference type="ARBA" id="ARBA00022475"/>
    </source>
</evidence>
<evidence type="ECO:0000313" key="12">
    <source>
        <dbReference type="Proteomes" id="UP001528823"/>
    </source>
</evidence>
<dbReference type="Proteomes" id="UP001528823">
    <property type="component" value="Unassembled WGS sequence"/>
</dbReference>
<keyword evidence="8" id="KW-0472">Membrane</keyword>
<name>A0ABT5UF41_9GAMM</name>
<gene>
    <name evidence="11" type="ORF">ORQ98_23815</name>
</gene>
<dbReference type="Gene3D" id="2.30.30.830">
    <property type="match status" value="1"/>
</dbReference>
<comment type="caution">
    <text evidence="11">The sequence shown here is derived from an EMBL/GenBank/DDBJ whole genome shotgun (WGS) entry which is preliminary data.</text>
</comment>
<keyword evidence="7" id="KW-1133">Transmembrane helix</keyword>
<evidence type="ECO:0000256" key="8">
    <source>
        <dbReference type="ARBA" id="ARBA00023136"/>
    </source>
</evidence>
<keyword evidence="3" id="KW-1003">Cell membrane</keyword>
<keyword evidence="6" id="KW-0653">Protein transport</keyword>
<proteinExistence type="predicted"/>
<evidence type="ECO:0000256" key="1">
    <source>
        <dbReference type="ARBA" id="ARBA00004533"/>
    </source>
</evidence>
<organism evidence="11 12">
    <name type="scientific">Spartinivicinus poritis</name>
    <dbReference type="NCBI Taxonomy" id="2994640"/>
    <lineage>
        <taxon>Bacteria</taxon>
        <taxon>Pseudomonadati</taxon>
        <taxon>Pseudomonadota</taxon>
        <taxon>Gammaproteobacteria</taxon>
        <taxon>Oceanospirillales</taxon>
        <taxon>Zooshikellaceae</taxon>
        <taxon>Spartinivicinus</taxon>
    </lineage>
</organism>
<comment type="subcellular location">
    <subcellularLocation>
        <location evidence="1">Cell inner membrane</location>
    </subcellularLocation>
</comment>
<dbReference type="Pfam" id="PF11356">
    <property type="entry name" value="T2SSC"/>
    <property type="match status" value="1"/>
</dbReference>
<evidence type="ECO:0000256" key="6">
    <source>
        <dbReference type="ARBA" id="ARBA00022927"/>
    </source>
</evidence>
<keyword evidence="2" id="KW-0813">Transport</keyword>
<keyword evidence="5" id="KW-0812">Transmembrane</keyword>
<keyword evidence="4" id="KW-0997">Cell inner membrane</keyword>
<reference evidence="11 12" key="1">
    <citation type="submission" date="2022-11" db="EMBL/GenBank/DDBJ databases">
        <title>Spartinivicinus poritis sp. nov., isolated from scleractinian coral Porites lutea.</title>
        <authorList>
            <person name="Zhang G."/>
            <person name="Cai L."/>
            <person name="Wei Q."/>
        </authorList>
    </citation>
    <scope>NUCLEOTIDE SEQUENCE [LARGE SCALE GENOMIC DNA]</scope>
    <source>
        <strain evidence="11 12">A2-2</strain>
    </source>
</reference>
<evidence type="ECO:0000313" key="11">
    <source>
        <dbReference type="EMBL" id="MDE1464996.1"/>
    </source>
</evidence>
<evidence type="ECO:0000256" key="9">
    <source>
        <dbReference type="SAM" id="MobiDB-lite"/>
    </source>
</evidence>
<dbReference type="EMBL" id="JAPMOU010000048">
    <property type="protein sequence ID" value="MDE1464996.1"/>
    <property type="molecule type" value="Genomic_DNA"/>
</dbReference>
<feature type="domain" description="Type II secretion system protein GspC N-terminal" evidence="10">
    <location>
        <begin position="40"/>
        <end position="157"/>
    </location>
</feature>
<accession>A0ABT5UF41</accession>
<sequence>MNSTALSPYLTLGHKKNISAFCLIVLVLIGMTLASKGMQLYQALTAPKPQVEAIRNVAQTKPRSQYNAQNIALLFGKGVSEQPVVQKHIPKTNLRLVLKGAFANQNDKLSSAIIEGSNRQAVLYQVGDTLPGQATLHKVKKDHVIISRNGVLETLYFPEANSPNRIEEYKGPHQLPKPPEPVSVTSPEPLKNASAQQRMKELQSRMKQLDKGAGGG</sequence>
<evidence type="ECO:0000256" key="7">
    <source>
        <dbReference type="ARBA" id="ARBA00022989"/>
    </source>
</evidence>
<evidence type="ECO:0000256" key="5">
    <source>
        <dbReference type="ARBA" id="ARBA00022692"/>
    </source>
</evidence>
<evidence type="ECO:0000256" key="2">
    <source>
        <dbReference type="ARBA" id="ARBA00022448"/>
    </source>
</evidence>